<gene>
    <name evidence="6" type="ORF">PROFUN_00413</name>
</gene>
<dbReference type="FunCoup" id="A0A2P6NYB4">
    <property type="interactions" value="510"/>
</dbReference>
<comment type="similarity">
    <text evidence="2">Belongs to the ATP12 family.</text>
</comment>
<dbReference type="Proteomes" id="UP000241769">
    <property type="component" value="Unassembled WGS sequence"/>
</dbReference>
<dbReference type="SUPFAM" id="SSF160909">
    <property type="entry name" value="ATP12-like"/>
    <property type="match status" value="1"/>
</dbReference>
<evidence type="ECO:0000313" key="6">
    <source>
        <dbReference type="EMBL" id="PRP88945.1"/>
    </source>
</evidence>
<dbReference type="GO" id="GO:0033615">
    <property type="term" value="P:mitochondrial proton-transporting ATP synthase complex assembly"/>
    <property type="evidence" value="ECO:0007669"/>
    <property type="project" value="TreeGrafter"/>
</dbReference>
<dbReference type="InterPro" id="IPR023335">
    <property type="entry name" value="ATP12_ortho_dom_sf"/>
</dbReference>
<dbReference type="Pfam" id="PF07542">
    <property type="entry name" value="ATP12"/>
    <property type="match status" value="1"/>
</dbReference>
<protein>
    <submittedName>
        <fullName evidence="6">Putative ATP synthase mitochondrial F1 complex assembly factor 2, mitochondrial</fullName>
    </submittedName>
</protein>
<comment type="subcellular location">
    <subcellularLocation>
        <location evidence="1">Mitochondrion</location>
    </subcellularLocation>
</comment>
<dbReference type="PANTHER" id="PTHR21013:SF10">
    <property type="entry name" value="ATP SYNTHASE MITOCHONDRIAL F1 COMPLEX ASSEMBLY FACTOR 2"/>
    <property type="match status" value="1"/>
</dbReference>
<dbReference type="InterPro" id="IPR042272">
    <property type="entry name" value="ATP12_ATP_synth-F1-assembly_N"/>
</dbReference>
<dbReference type="STRING" id="1890364.A0A2P6NYB4"/>
<accession>A0A2P6NYB4</accession>
<evidence type="ECO:0000256" key="1">
    <source>
        <dbReference type="ARBA" id="ARBA00004173"/>
    </source>
</evidence>
<evidence type="ECO:0000256" key="3">
    <source>
        <dbReference type="ARBA" id="ARBA00022946"/>
    </source>
</evidence>
<keyword evidence="4" id="KW-0496">Mitochondrion</keyword>
<keyword evidence="3" id="KW-0809">Transit peptide</keyword>
<evidence type="ECO:0000313" key="7">
    <source>
        <dbReference type="Proteomes" id="UP000241769"/>
    </source>
</evidence>
<organism evidence="6 7">
    <name type="scientific">Planoprotostelium fungivorum</name>
    <dbReference type="NCBI Taxonomy" id="1890364"/>
    <lineage>
        <taxon>Eukaryota</taxon>
        <taxon>Amoebozoa</taxon>
        <taxon>Evosea</taxon>
        <taxon>Variosea</taxon>
        <taxon>Cavosteliida</taxon>
        <taxon>Cavosteliaceae</taxon>
        <taxon>Planoprotostelium</taxon>
    </lineage>
</organism>
<name>A0A2P6NYB4_9EUKA</name>
<evidence type="ECO:0000256" key="4">
    <source>
        <dbReference type="ARBA" id="ARBA00023128"/>
    </source>
</evidence>
<dbReference type="AlphaFoldDB" id="A0A2P6NYB4"/>
<dbReference type="EMBL" id="MDYQ01000007">
    <property type="protein sequence ID" value="PRP88945.1"/>
    <property type="molecule type" value="Genomic_DNA"/>
</dbReference>
<dbReference type="InterPro" id="IPR011419">
    <property type="entry name" value="ATP12_ATP_synth-F1-assembly"/>
</dbReference>
<sequence>MLQRRTLQAIINGQRRYVSQTPSRSTISTSEIVGETVTLEGANQMKEARIGAVKTSGQSRRFYKKVGITPLETGGGTQYMVTLDSRIVKTPMSKRLLLPTKQLASLVAFEWDCQQTQIIPSSMPMMTLSTTATDVLPEKKNMIIDNILNHVQTDIICIRIPESPEQVGLPERQAELYDPLNHWFSEFMKTKGLQLNTGIWMQKQDEDLMRKIQWNLFAWDDHTLSALDSLVTSLRSFVLALALWQKHIDVDFAIMAVNVEEDYRLSEDLIVPGYHDIRDANLRASIDAALLYLHLIPPAQLIH</sequence>
<dbReference type="OrthoDB" id="5673at2759"/>
<evidence type="ECO:0000256" key="5">
    <source>
        <dbReference type="ARBA" id="ARBA00023186"/>
    </source>
</evidence>
<comment type="caution">
    <text evidence="6">The sequence shown here is derived from an EMBL/GenBank/DDBJ whole genome shotgun (WGS) entry which is preliminary data.</text>
</comment>
<dbReference type="GO" id="GO:0005739">
    <property type="term" value="C:mitochondrion"/>
    <property type="evidence" value="ECO:0007669"/>
    <property type="project" value="UniProtKB-SubCell"/>
</dbReference>
<evidence type="ECO:0000256" key="2">
    <source>
        <dbReference type="ARBA" id="ARBA00008231"/>
    </source>
</evidence>
<reference evidence="6 7" key="1">
    <citation type="journal article" date="2018" name="Genome Biol. Evol.">
        <title>Multiple Roots of Fruiting Body Formation in Amoebozoa.</title>
        <authorList>
            <person name="Hillmann F."/>
            <person name="Forbes G."/>
            <person name="Novohradska S."/>
            <person name="Ferling I."/>
            <person name="Riege K."/>
            <person name="Groth M."/>
            <person name="Westermann M."/>
            <person name="Marz M."/>
            <person name="Spaller T."/>
            <person name="Winckler T."/>
            <person name="Schaap P."/>
            <person name="Glockner G."/>
        </authorList>
    </citation>
    <scope>NUCLEOTIDE SEQUENCE [LARGE SCALE GENOMIC DNA]</scope>
    <source>
        <strain evidence="6 7">Jena</strain>
    </source>
</reference>
<dbReference type="InParanoid" id="A0A2P6NYB4"/>
<dbReference type="Gene3D" id="3.30.2180.10">
    <property type="entry name" value="ATP12-like"/>
    <property type="match status" value="1"/>
</dbReference>
<dbReference type="Gene3D" id="1.10.3580.10">
    <property type="entry name" value="ATP12 ATPase"/>
    <property type="match status" value="1"/>
</dbReference>
<keyword evidence="5" id="KW-0143">Chaperone</keyword>
<proteinExistence type="inferred from homology"/>
<dbReference type="PANTHER" id="PTHR21013">
    <property type="entry name" value="ATP SYNTHASE MITOCHONDRIAL F1 COMPLEX ASSEMBLY FACTOR 2/ATP12 PROTEIN, MITOCHONDRIAL PRECURSOR"/>
    <property type="match status" value="1"/>
</dbReference>
<keyword evidence="7" id="KW-1185">Reference proteome</keyword>